<proteinExistence type="predicted"/>
<comment type="caution">
    <text evidence="1">The sequence shown here is derived from an EMBL/GenBank/DDBJ whole genome shotgun (WGS) entry which is preliminary data.</text>
</comment>
<name>A0A4R8RKR9_COLTR</name>
<dbReference type="AlphaFoldDB" id="A0A4R8RKR9"/>
<organism evidence="1 2">
    <name type="scientific">Colletotrichum trifolii</name>
    <dbReference type="NCBI Taxonomy" id="5466"/>
    <lineage>
        <taxon>Eukaryota</taxon>
        <taxon>Fungi</taxon>
        <taxon>Dikarya</taxon>
        <taxon>Ascomycota</taxon>
        <taxon>Pezizomycotina</taxon>
        <taxon>Sordariomycetes</taxon>
        <taxon>Hypocreomycetidae</taxon>
        <taxon>Glomerellales</taxon>
        <taxon>Glomerellaceae</taxon>
        <taxon>Colletotrichum</taxon>
        <taxon>Colletotrichum orbiculare species complex</taxon>
    </lineage>
</organism>
<reference evidence="1 2" key="1">
    <citation type="submission" date="2018-12" db="EMBL/GenBank/DDBJ databases">
        <title>Genome sequence and assembly of Colletotrichum trifolii.</title>
        <authorList>
            <person name="Gan P."/>
            <person name="Shirasu K."/>
        </authorList>
    </citation>
    <scope>NUCLEOTIDE SEQUENCE [LARGE SCALE GENOMIC DNA]</scope>
    <source>
        <strain evidence="1 2">543-2</strain>
    </source>
</reference>
<evidence type="ECO:0000313" key="2">
    <source>
        <dbReference type="Proteomes" id="UP000295703"/>
    </source>
</evidence>
<protein>
    <submittedName>
        <fullName evidence="1">Uncharacterized protein</fullName>
    </submittedName>
</protein>
<gene>
    <name evidence="1" type="ORF">CTRI78_v007053</name>
</gene>
<sequence>MNTIRHLGPSNRQRSDATPQTILRTLSTTLRSTLSALYGCFSLWSTFDVDHPHVASPLGPSLVSSPVISSRYPLPCHAIPIETTRDALEREFNAAHGEVMPRLVRSSAAITASAAHPGRARQHGLMAPGPASRWLSPVSNSDQQHESGHRSRIWSELLVLVRLLGNGTDGASCPLWFALVYCLDRGV</sequence>
<evidence type="ECO:0000313" key="1">
    <source>
        <dbReference type="EMBL" id="TDZ53297.1"/>
    </source>
</evidence>
<keyword evidence="2" id="KW-1185">Reference proteome</keyword>
<accession>A0A4R8RKR9</accession>
<dbReference type="EMBL" id="RYZW01000071">
    <property type="protein sequence ID" value="TDZ53297.1"/>
    <property type="molecule type" value="Genomic_DNA"/>
</dbReference>
<dbReference type="Proteomes" id="UP000295703">
    <property type="component" value="Unassembled WGS sequence"/>
</dbReference>